<feature type="repeat" description="PPR" evidence="6">
    <location>
        <begin position="107"/>
        <end position="142"/>
    </location>
</feature>
<feature type="region of interest" description="Disordered" evidence="7">
    <location>
        <begin position="444"/>
        <end position="518"/>
    </location>
</feature>
<dbReference type="EMBL" id="JABCRI010000002">
    <property type="protein sequence ID" value="KAF8411943.1"/>
    <property type="molecule type" value="Genomic_DNA"/>
</dbReference>
<dbReference type="GO" id="GO:0009451">
    <property type="term" value="P:RNA modification"/>
    <property type="evidence" value="ECO:0007669"/>
    <property type="project" value="InterPro"/>
</dbReference>
<comment type="catalytic activity">
    <reaction evidence="1">
        <text>Hydrolysis of terminal non-reducing N-acetyl-D-hexosamine residues in N-acetyl-beta-D-hexosaminides.</text>
        <dbReference type="EC" id="3.2.1.52"/>
    </reaction>
</comment>
<organism evidence="9 10">
    <name type="scientific">Tetracentron sinense</name>
    <name type="common">Spur-leaf</name>
    <dbReference type="NCBI Taxonomy" id="13715"/>
    <lineage>
        <taxon>Eukaryota</taxon>
        <taxon>Viridiplantae</taxon>
        <taxon>Streptophyta</taxon>
        <taxon>Embryophyta</taxon>
        <taxon>Tracheophyta</taxon>
        <taxon>Spermatophyta</taxon>
        <taxon>Magnoliopsida</taxon>
        <taxon>Trochodendrales</taxon>
        <taxon>Trochodendraceae</taxon>
        <taxon>Tetracentron</taxon>
    </lineage>
</organism>
<dbReference type="Proteomes" id="UP000655225">
    <property type="component" value="Unassembled WGS sequence"/>
</dbReference>
<dbReference type="PANTHER" id="PTHR47926:SF472">
    <property type="entry name" value="REPEAT (PPR) SUPERFAMILY PROTEIN, PUTATIVE-RELATED"/>
    <property type="match status" value="1"/>
</dbReference>
<proteinExistence type="inferred from homology"/>
<feature type="compositionally biased region" description="Basic and acidic residues" evidence="7">
    <location>
        <begin position="470"/>
        <end position="485"/>
    </location>
</feature>
<dbReference type="SUPFAM" id="SSF51445">
    <property type="entry name" value="(Trans)glycosidases"/>
    <property type="match status" value="1"/>
</dbReference>
<reference evidence="9 10" key="1">
    <citation type="submission" date="2020-04" db="EMBL/GenBank/DDBJ databases">
        <title>Plant Genome Project.</title>
        <authorList>
            <person name="Zhang R.-G."/>
        </authorList>
    </citation>
    <scope>NUCLEOTIDE SEQUENCE [LARGE SCALE GENOMIC DNA]</scope>
    <source>
        <strain evidence="9">YNK0</strain>
        <tissue evidence="9">Leaf</tissue>
    </source>
</reference>
<keyword evidence="5" id="KW-0378">Hydrolase</keyword>
<dbReference type="InterPro" id="IPR015883">
    <property type="entry name" value="Glyco_hydro_20_cat"/>
</dbReference>
<evidence type="ECO:0000313" key="9">
    <source>
        <dbReference type="EMBL" id="KAF8411943.1"/>
    </source>
</evidence>
<accession>A0A835DPJ1</accession>
<dbReference type="PROSITE" id="PS51375">
    <property type="entry name" value="PPR"/>
    <property type="match status" value="5"/>
</dbReference>
<evidence type="ECO:0000256" key="2">
    <source>
        <dbReference type="ARBA" id="ARBA00006285"/>
    </source>
</evidence>
<feature type="repeat" description="PPR" evidence="6">
    <location>
        <begin position="341"/>
        <end position="375"/>
    </location>
</feature>
<feature type="compositionally biased region" description="Basic and acidic residues" evidence="7">
    <location>
        <begin position="493"/>
        <end position="515"/>
    </location>
</feature>
<dbReference type="Gene3D" id="3.20.20.80">
    <property type="entry name" value="Glycosidases"/>
    <property type="match status" value="1"/>
</dbReference>
<comment type="similarity">
    <text evidence="2">Belongs to the glycosyl hydrolase 20 family.</text>
</comment>
<feature type="repeat" description="PPR" evidence="6">
    <location>
        <begin position="178"/>
        <end position="208"/>
    </location>
</feature>
<evidence type="ECO:0000256" key="6">
    <source>
        <dbReference type="PROSITE-ProRule" id="PRU00708"/>
    </source>
</evidence>
<feature type="repeat" description="PPR" evidence="6">
    <location>
        <begin position="376"/>
        <end position="411"/>
    </location>
</feature>
<dbReference type="GO" id="GO:0004563">
    <property type="term" value="F:beta-N-acetylhexosaminidase activity"/>
    <property type="evidence" value="ECO:0007669"/>
    <property type="project" value="UniProtKB-EC"/>
</dbReference>
<dbReference type="Gene3D" id="1.25.40.10">
    <property type="entry name" value="Tetratricopeptide repeat domain"/>
    <property type="match status" value="3"/>
</dbReference>
<dbReference type="PANTHER" id="PTHR47926">
    <property type="entry name" value="PENTATRICOPEPTIDE REPEAT-CONTAINING PROTEIN"/>
    <property type="match status" value="1"/>
</dbReference>
<dbReference type="Pfam" id="PF01535">
    <property type="entry name" value="PPR"/>
    <property type="match status" value="3"/>
</dbReference>
<evidence type="ECO:0000256" key="3">
    <source>
        <dbReference type="ARBA" id="ARBA00012663"/>
    </source>
</evidence>
<dbReference type="Pfam" id="PF13041">
    <property type="entry name" value="PPR_2"/>
    <property type="match status" value="2"/>
</dbReference>
<dbReference type="OrthoDB" id="185373at2759"/>
<dbReference type="InterPro" id="IPR046960">
    <property type="entry name" value="PPR_At4g14850-like_plant"/>
</dbReference>
<dbReference type="InterPro" id="IPR002885">
    <property type="entry name" value="PPR_rpt"/>
</dbReference>
<dbReference type="FunFam" id="1.25.40.10:FF:000158">
    <property type="entry name" value="pentatricopeptide repeat-containing protein At2g33680"/>
    <property type="match status" value="1"/>
</dbReference>
<feature type="domain" description="Glycoside hydrolase family 20 catalytic" evidence="8">
    <location>
        <begin position="593"/>
        <end position="638"/>
    </location>
</feature>
<keyword evidence="10" id="KW-1185">Reference proteome</keyword>
<dbReference type="InterPro" id="IPR011990">
    <property type="entry name" value="TPR-like_helical_dom_sf"/>
</dbReference>
<dbReference type="GO" id="GO:0005975">
    <property type="term" value="P:carbohydrate metabolic process"/>
    <property type="evidence" value="ECO:0007669"/>
    <property type="project" value="InterPro"/>
</dbReference>
<dbReference type="NCBIfam" id="TIGR00756">
    <property type="entry name" value="PPR"/>
    <property type="match status" value="5"/>
</dbReference>
<evidence type="ECO:0000259" key="8">
    <source>
        <dbReference type="Pfam" id="PF00728"/>
    </source>
</evidence>
<gene>
    <name evidence="9" type="ORF">HHK36_004501</name>
</gene>
<name>A0A835DPJ1_TETSI</name>
<sequence>MVHMVTSSSTEQITASSAKASRFMLVLSFSRSFRTTFSLQSSSLFTLKQALSPLFPDSILAKEIHCFVLPHGYESDLFVVNALVPFYARSNDLGSARIMFDRMSGRDIVSWNSMIAGYSQSGLYEDCLRLYREMVGLAGFRPNGLTVVSVLQACAQMKDLVFGMEVHCFVIDSKIEMDASVCNSIIGLYAKCGSLDYSRELFEEMTERDEITNGSMISGYMVHGFVEKAMDLFREMKNPGLRTWNSVPSGLVQNNRHEGIPGLLQEMQISGFKPNSVTLSSVLPTFSYFSNLKVGEEIHGYAIRNSCNQNIYVATAKIDTYAKSGFLRFAHRIFVQSRSKSVIIWTAIISAYATHGDANAAISLFAEMLASGTRPDPVTLTAVLAACAHAGVVDEALMIFDAMLPNYGIQPTIEHYACMPKLEAYLRRASFSLTELVQFHRELKSGRSERKQRQIRLEDVDNGNPMDAEENPREDGGNLDDEGRSIGRKKKREINDNRAEERESRGGVGIEEKGKERKKRKNSEVGRWRICVVMPNSSDKALLMIEEKREVVDCYWYREPDPHMGLNMGVVIGITPDYGWAQEFVCRLLRKLNQWKELVMLLSKNLLLGGEVCMWGETADASDIQQTIWPCAAAAAETDLADSLPDLRMTLVLDNLDTCSSKAKLINSILPYLSP</sequence>
<dbReference type="InterPro" id="IPR017853">
    <property type="entry name" value="GH"/>
</dbReference>
<evidence type="ECO:0000256" key="1">
    <source>
        <dbReference type="ARBA" id="ARBA00001231"/>
    </source>
</evidence>
<dbReference type="FunFam" id="1.25.40.10:FF:000196">
    <property type="entry name" value="Pentatricopeptide repeat-containing protein At4g14850"/>
    <property type="match status" value="1"/>
</dbReference>
<feature type="repeat" description="PPR" evidence="6">
    <location>
        <begin position="209"/>
        <end position="243"/>
    </location>
</feature>
<evidence type="ECO:0000256" key="5">
    <source>
        <dbReference type="ARBA" id="ARBA00022801"/>
    </source>
</evidence>
<comment type="caution">
    <text evidence="9">The sequence shown here is derived from an EMBL/GenBank/DDBJ whole genome shotgun (WGS) entry which is preliminary data.</text>
</comment>
<evidence type="ECO:0000256" key="4">
    <source>
        <dbReference type="ARBA" id="ARBA00022737"/>
    </source>
</evidence>
<keyword evidence="4" id="KW-0677">Repeat</keyword>
<protein>
    <recommendedName>
        <fullName evidence="3">beta-N-acetylhexosaminidase</fullName>
        <ecNumber evidence="3">3.2.1.52</ecNumber>
    </recommendedName>
</protein>
<dbReference type="GO" id="GO:0099402">
    <property type="term" value="P:plant organ development"/>
    <property type="evidence" value="ECO:0007669"/>
    <property type="project" value="UniProtKB-ARBA"/>
</dbReference>
<dbReference type="AlphaFoldDB" id="A0A835DPJ1"/>
<dbReference type="GO" id="GO:0003723">
    <property type="term" value="F:RNA binding"/>
    <property type="evidence" value="ECO:0007669"/>
    <property type="project" value="InterPro"/>
</dbReference>
<dbReference type="Pfam" id="PF00728">
    <property type="entry name" value="Glyco_hydro_20"/>
    <property type="match status" value="1"/>
</dbReference>
<feature type="compositionally biased region" description="Basic and acidic residues" evidence="7">
    <location>
        <begin position="444"/>
        <end position="459"/>
    </location>
</feature>
<dbReference type="EC" id="3.2.1.52" evidence="3"/>
<evidence type="ECO:0000313" key="10">
    <source>
        <dbReference type="Proteomes" id="UP000655225"/>
    </source>
</evidence>
<evidence type="ECO:0000256" key="7">
    <source>
        <dbReference type="SAM" id="MobiDB-lite"/>
    </source>
</evidence>